<dbReference type="OrthoDB" id="5240734at2"/>
<feature type="transmembrane region" description="Helical" evidence="5">
    <location>
        <begin position="373"/>
        <end position="391"/>
    </location>
</feature>
<feature type="transmembrane region" description="Helical" evidence="5">
    <location>
        <begin position="341"/>
        <end position="361"/>
    </location>
</feature>
<organism evidence="6 7">
    <name type="scientific">Rubripirellula reticaptiva</name>
    <dbReference type="NCBI Taxonomy" id="2528013"/>
    <lineage>
        <taxon>Bacteria</taxon>
        <taxon>Pseudomonadati</taxon>
        <taxon>Planctomycetota</taxon>
        <taxon>Planctomycetia</taxon>
        <taxon>Pirellulales</taxon>
        <taxon>Pirellulaceae</taxon>
        <taxon>Rubripirellula</taxon>
    </lineage>
</organism>
<evidence type="ECO:0000256" key="2">
    <source>
        <dbReference type="ARBA" id="ARBA00022692"/>
    </source>
</evidence>
<dbReference type="InterPro" id="IPR002797">
    <property type="entry name" value="Polysacc_synth"/>
</dbReference>
<sequence length="451" mass="49370">MSTESKTTGWISPIFARFPMLRKALKNSGWIFGCGVLSNITAFVASVMAARYLDVTEIGAIGYAASIVAMLRIFVSLGIDEVACREISQEPDSSPQVITSSMAIRLTAAAITIPAIVAFALFMTPQAIEGRAYILVIMSLGLFGVPFSSASIHYASHLRSAVPQRINATLAILYMAMVAIGVQQRLSTGYFVSLIAAQQALGGLIVYWIYRSNEITDARWSLVRKTAKSLLHDSWPQTLSGFGILIQAYSDQIMLGEMKGLDSVAQYSVALKMTTVMTFAPLAILASFLPSLSRRFKSDQNSFWIGFHQANRLASILCVAIVTIVYFIGAKLVLLTFGDQYSGAAVLLSVMSMRIFLTCLGIIRGSFLVNANILQYSMLTVLIGTVLNILLNLKFIPSHAEFGAVYASLISFLVTTVIVDLLFSKTRQAMLIAMRGWAFPFLNYENQVFRI</sequence>
<protein>
    <submittedName>
        <fullName evidence="6">Polysaccharide biosynthesis protein</fullName>
    </submittedName>
</protein>
<evidence type="ECO:0000256" key="1">
    <source>
        <dbReference type="ARBA" id="ARBA00004141"/>
    </source>
</evidence>
<feature type="transmembrane region" description="Helical" evidence="5">
    <location>
        <begin position="166"/>
        <end position="184"/>
    </location>
</feature>
<evidence type="ECO:0000256" key="4">
    <source>
        <dbReference type="ARBA" id="ARBA00023136"/>
    </source>
</evidence>
<keyword evidence="2 5" id="KW-0812">Transmembrane</keyword>
<comment type="subcellular location">
    <subcellularLocation>
        <location evidence="1">Membrane</location>
        <topology evidence="1">Multi-pass membrane protein</topology>
    </subcellularLocation>
</comment>
<evidence type="ECO:0000256" key="5">
    <source>
        <dbReference type="SAM" id="Phobius"/>
    </source>
</evidence>
<dbReference type="Proteomes" id="UP000317977">
    <property type="component" value="Unassembled WGS sequence"/>
</dbReference>
<dbReference type="InterPro" id="IPR052556">
    <property type="entry name" value="PolySynth_Transporter"/>
</dbReference>
<dbReference type="Pfam" id="PF01943">
    <property type="entry name" value="Polysacc_synt"/>
    <property type="match status" value="1"/>
</dbReference>
<evidence type="ECO:0000256" key="3">
    <source>
        <dbReference type="ARBA" id="ARBA00022989"/>
    </source>
</evidence>
<feature type="transmembrane region" description="Helical" evidence="5">
    <location>
        <begin position="269"/>
        <end position="292"/>
    </location>
</feature>
<feature type="transmembrane region" description="Helical" evidence="5">
    <location>
        <begin position="30"/>
        <end position="52"/>
    </location>
</feature>
<feature type="transmembrane region" description="Helical" evidence="5">
    <location>
        <begin position="58"/>
        <end position="79"/>
    </location>
</feature>
<dbReference type="GO" id="GO:0016020">
    <property type="term" value="C:membrane"/>
    <property type="evidence" value="ECO:0007669"/>
    <property type="project" value="UniProtKB-SubCell"/>
</dbReference>
<reference evidence="6 7" key="1">
    <citation type="submission" date="2019-02" db="EMBL/GenBank/DDBJ databases">
        <title>Deep-cultivation of Planctomycetes and their phenomic and genomic characterization uncovers novel biology.</title>
        <authorList>
            <person name="Wiegand S."/>
            <person name="Jogler M."/>
            <person name="Boedeker C."/>
            <person name="Pinto D."/>
            <person name="Vollmers J."/>
            <person name="Rivas-Marin E."/>
            <person name="Kohn T."/>
            <person name="Peeters S.H."/>
            <person name="Heuer A."/>
            <person name="Rast P."/>
            <person name="Oberbeckmann S."/>
            <person name="Bunk B."/>
            <person name="Jeske O."/>
            <person name="Meyerdierks A."/>
            <person name="Storesund J.E."/>
            <person name="Kallscheuer N."/>
            <person name="Luecker S."/>
            <person name="Lage O.M."/>
            <person name="Pohl T."/>
            <person name="Merkel B.J."/>
            <person name="Hornburger P."/>
            <person name="Mueller R.-W."/>
            <person name="Bruemmer F."/>
            <person name="Labrenz M."/>
            <person name="Spormann A.M."/>
            <person name="Op Den Camp H."/>
            <person name="Overmann J."/>
            <person name="Amann R."/>
            <person name="Jetten M.S.M."/>
            <person name="Mascher T."/>
            <person name="Medema M.H."/>
            <person name="Devos D.P."/>
            <person name="Kaster A.-K."/>
            <person name="Ovreas L."/>
            <person name="Rohde M."/>
            <person name="Galperin M.Y."/>
            <person name="Jogler C."/>
        </authorList>
    </citation>
    <scope>NUCLEOTIDE SEQUENCE [LARGE SCALE GENOMIC DNA]</scope>
    <source>
        <strain evidence="6 7">Poly59</strain>
    </source>
</reference>
<keyword evidence="7" id="KW-1185">Reference proteome</keyword>
<keyword evidence="4 5" id="KW-0472">Membrane</keyword>
<feature type="transmembrane region" description="Helical" evidence="5">
    <location>
        <begin position="403"/>
        <end position="423"/>
    </location>
</feature>
<name>A0A5C6F7L7_9BACT</name>
<proteinExistence type="predicted"/>
<dbReference type="PANTHER" id="PTHR43424">
    <property type="entry name" value="LOCUS PUTATIVE PROTEIN 1-RELATED"/>
    <property type="match status" value="1"/>
</dbReference>
<accession>A0A5C6F7L7</accession>
<feature type="transmembrane region" description="Helical" evidence="5">
    <location>
        <begin position="313"/>
        <end position="335"/>
    </location>
</feature>
<dbReference type="CDD" id="cd13128">
    <property type="entry name" value="MATE_Wzx_like"/>
    <property type="match status" value="1"/>
</dbReference>
<dbReference type="PANTHER" id="PTHR43424:SF1">
    <property type="entry name" value="LOCUS PUTATIVE PROTEIN 1-RELATED"/>
    <property type="match status" value="1"/>
</dbReference>
<evidence type="ECO:0000313" key="7">
    <source>
        <dbReference type="Proteomes" id="UP000317977"/>
    </source>
</evidence>
<feature type="transmembrane region" description="Helical" evidence="5">
    <location>
        <begin position="190"/>
        <end position="210"/>
    </location>
</feature>
<comment type="caution">
    <text evidence="6">The sequence shown here is derived from an EMBL/GenBank/DDBJ whole genome shotgun (WGS) entry which is preliminary data.</text>
</comment>
<feature type="transmembrane region" description="Helical" evidence="5">
    <location>
        <begin position="103"/>
        <end position="124"/>
    </location>
</feature>
<gene>
    <name evidence="6" type="ORF">Poly59_17800</name>
</gene>
<evidence type="ECO:0000313" key="6">
    <source>
        <dbReference type="EMBL" id="TWU55481.1"/>
    </source>
</evidence>
<dbReference type="EMBL" id="SJPX01000002">
    <property type="protein sequence ID" value="TWU55481.1"/>
    <property type="molecule type" value="Genomic_DNA"/>
</dbReference>
<dbReference type="AlphaFoldDB" id="A0A5C6F7L7"/>
<keyword evidence="3 5" id="KW-1133">Transmembrane helix</keyword>
<feature type="transmembrane region" description="Helical" evidence="5">
    <location>
        <begin position="130"/>
        <end position="154"/>
    </location>
</feature>